<accession>A0A5C6FDF0</accession>
<evidence type="ECO:0000313" key="7">
    <source>
        <dbReference type="Proteomes" id="UP000317977"/>
    </source>
</evidence>
<dbReference type="SUPFAM" id="SSF46626">
    <property type="entry name" value="Cytochrome c"/>
    <property type="match status" value="2"/>
</dbReference>
<dbReference type="EMBL" id="SJPX01000001">
    <property type="protein sequence ID" value="TWU58274.1"/>
    <property type="molecule type" value="Genomic_DNA"/>
</dbReference>
<keyword evidence="1 4" id="KW-0349">Heme</keyword>
<dbReference type="InterPro" id="IPR010538">
    <property type="entry name" value="DHOR"/>
</dbReference>
<evidence type="ECO:0000256" key="1">
    <source>
        <dbReference type="ARBA" id="ARBA00022617"/>
    </source>
</evidence>
<protein>
    <submittedName>
        <fullName evidence="6">Cytochrome c</fullName>
    </submittedName>
</protein>
<dbReference type="InterPro" id="IPR036909">
    <property type="entry name" value="Cyt_c-like_dom_sf"/>
</dbReference>
<name>A0A5C6FDF0_9BACT</name>
<feature type="domain" description="Cytochrome c" evidence="5">
    <location>
        <begin position="326"/>
        <end position="423"/>
    </location>
</feature>
<dbReference type="AlphaFoldDB" id="A0A5C6FDF0"/>
<dbReference type="PROSITE" id="PS51007">
    <property type="entry name" value="CYTC"/>
    <property type="match status" value="1"/>
</dbReference>
<keyword evidence="3 4" id="KW-0408">Iron</keyword>
<dbReference type="Gene3D" id="1.10.760.10">
    <property type="entry name" value="Cytochrome c-like domain"/>
    <property type="match status" value="1"/>
</dbReference>
<keyword evidence="2 4" id="KW-0479">Metal-binding</keyword>
<dbReference type="PANTHER" id="PTHR30600:SF4">
    <property type="entry name" value="CYTOCHROME C DOMAIN-CONTAINING PROTEIN"/>
    <property type="match status" value="1"/>
</dbReference>
<reference evidence="6 7" key="1">
    <citation type="submission" date="2019-02" db="EMBL/GenBank/DDBJ databases">
        <title>Deep-cultivation of Planctomycetes and their phenomic and genomic characterization uncovers novel biology.</title>
        <authorList>
            <person name="Wiegand S."/>
            <person name="Jogler M."/>
            <person name="Boedeker C."/>
            <person name="Pinto D."/>
            <person name="Vollmers J."/>
            <person name="Rivas-Marin E."/>
            <person name="Kohn T."/>
            <person name="Peeters S.H."/>
            <person name="Heuer A."/>
            <person name="Rast P."/>
            <person name="Oberbeckmann S."/>
            <person name="Bunk B."/>
            <person name="Jeske O."/>
            <person name="Meyerdierks A."/>
            <person name="Storesund J.E."/>
            <person name="Kallscheuer N."/>
            <person name="Luecker S."/>
            <person name="Lage O.M."/>
            <person name="Pohl T."/>
            <person name="Merkel B.J."/>
            <person name="Hornburger P."/>
            <person name="Mueller R.-W."/>
            <person name="Bruemmer F."/>
            <person name="Labrenz M."/>
            <person name="Spormann A.M."/>
            <person name="Op Den Camp H."/>
            <person name="Overmann J."/>
            <person name="Amann R."/>
            <person name="Jetten M.S.M."/>
            <person name="Mascher T."/>
            <person name="Medema M.H."/>
            <person name="Devos D.P."/>
            <person name="Kaster A.-K."/>
            <person name="Ovreas L."/>
            <person name="Rohde M."/>
            <person name="Galperin M.Y."/>
            <person name="Jogler C."/>
        </authorList>
    </citation>
    <scope>NUCLEOTIDE SEQUENCE [LARGE SCALE GENOMIC DNA]</scope>
    <source>
        <strain evidence="6 7">Poly59</strain>
    </source>
</reference>
<dbReference type="GO" id="GO:0009055">
    <property type="term" value="F:electron transfer activity"/>
    <property type="evidence" value="ECO:0007669"/>
    <property type="project" value="InterPro"/>
</dbReference>
<evidence type="ECO:0000256" key="4">
    <source>
        <dbReference type="PROSITE-ProRule" id="PRU00433"/>
    </source>
</evidence>
<organism evidence="6 7">
    <name type="scientific">Rubripirellula reticaptiva</name>
    <dbReference type="NCBI Taxonomy" id="2528013"/>
    <lineage>
        <taxon>Bacteria</taxon>
        <taxon>Pseudomonadati</taxon>
        <taxon>Planctomycetota</taxon>
        <taxon>Planctomycetia</taxon>
        <taxon>Pirellulales</taxon>
        <taxon>Pirellulaceae</taxon>
        <taxon>Rubripirellula</taxon>
    </lineage>
</organism>
<dbReference type="PANTHER" id="PTHR30600">
    <property type="entry name" value="CYTOCHROME C PEROXIDASE-RELATED"/>
    <property type="match status" value="1"/>
</dbReference>
<dbReference type="GO" id="GO:0004130">
    <property type="term" value="F:cytochrome-c peroxidase activity"/>
    <property type="evidence" value="ECO:0007669"/>
    <property type="project" value="TreeGrafter"/>
</dbReference>
<sequence length="580" mass="63337">MKSSYCRSFQSRTLQRRYSILAGTVWTLSMALLPVCDAASPISIEQGRQLFQKSWSPGNPAISSDGLGPLFNGQSCVACHNQGGVGGGGEAEFNAHTIGIEELSIVGGPVDDDVVKRMVSTFHPGFVLGDGTVINTLAMSHHGGSSAFSQGRADFLKQLPAEFSSHGGPVSASETRFATATPVLFHKEVGNYQMSLRARLYQRNTTALYGAGLINQVPESAIRLAAKKQEGHPEISGRPATLRSGKIGRFGWRANVASLVEFTDQACANEVGLETKRKPQPADPMMPGYRNSGIDISDEQIEAMRDFMAALPAPTRAIPSESKKRIEAERGEQLFASVGCAVCHLPSIGPANQIYSDLLLHDMGYELIDLNHAEPYIVRTTPQSRISLSSNERVTGTQMVGGYYGPASQISVDDVFSTSKTGDFSRSNRIRIGRPLKRGFNFVAPNVPEARMQLVDLDSKDTLTSNTFKQEAYDSNRGRVDNATVTREQLIRETLYVRVHFEPTNFNQEWRTPPLWGVRDSAPYMHDGRAETLLESISMHGGESAGTRDRFLQLSLSDRHAIIAFLNTLVAPPNAPQMAM</sequence>
<proteinExistence type="predicted"/>
<dbReference type="Proteomes" id="UP000317977">
    <property type="component" value="Unassembled WGS sequence"/>
</dbReference>
<dbReference type="InterPro" id="IPR051395">
    <property type="entry name" value="Cytochrome_c_Peroxidase/MauG"/>
</dbReference>
<dbReference type="GO" id="GO:0046872">
    <property type="term" value="F:metal ion binding"/>
    <property type="evidence" value="ECO:0007669"/>
    <property type="project" value="UniProtKB-KW"/>
</dbReference>
<evidence type="ECO:0000256" key="3">
    <source>
        <dbReference type="ARBA" id="ARBA00023004"/>
    </source>
</evidence>
<dbReference type="Pfam" id="PF06537">
    <property type="entry name" value="DHOR"/>
    <property type="match status" value="2"/>
</dbReference>
<dbReference type="GO" id="GO:0020037">
    <property type="term" value="F:heme binding"/>
    <property type="evidence" value="ECO:0007669"/>
    <property type="project" value="InterPro"/>
</dbReference>
<evidence type="ECO:0000256" key="2">
    <source>
        <dbReference type="ARBA" id="ARBA00022723"/>
    </source>
</evidence>
<evidence type="ECO:0000259" key="5">
    <source>
        <dbReference type="PROSITE" id="PS51007"/>
    </source>
</evidence>
<gene>
    <name evidence="6" type="ORF">Poly59_11850</name>
</gene>
<keyword evidence="7" id="KW-1185">Reference proteome</keyword>
<comment type="caution">
    <text evidence="6">The sequence shown here is derived from an EMBL/GenBank/DDBJ whole genome shotgun (WGS) entry which is preliminary data.</text>
</comment>
<dbReference type="InterPro" id="IPR009056">
    <property type="entry name" value="Cyt_c-like_dom"/>
</dbReference>
<evidence type="ECO:0000313" key="6">
    <source>
        <dbReference type="EMBL" id="TWU58274.1"/>
    </source>
</evidence>